<comment type="subcellular location">
    <subcellularLocation>
        <location evidence="1">Membrane</location>
        <topology evidence="1">Peripheral membrane protein</topology>
    </subcellularLocation>
</comment>
<evidence type="ECO:0000256" key="2">
    <source>
        <dbReference type="ARBA" id="ARBA00022723"/>
    </source>
</evidence>
<dbReference type="OrthoDB" id="10264738at2759"/>
<dbReference type="InterPro" id="IPR000222">
    <property type="entry name" value="PP2C_BS"/>
</dbReference>
<dbReference type="GO" id="GO:0016020">
    <property type="term" value="C:membrane"/>
    <property type="evidence" value="ECO:0007669"/>
    <property type="project" value="UniProtKB-SubCell"/>
</dbReference>
<dbReference type="EMBL" id="CAMXCT020002050">
    <property type="protein sequence ID" value="CAL1148620.1"/>
    <property type="molecule type" value="Genomic_DNA"/>
</dbReference>
<comment type="caution">
    <text evidence="7">The sequence shown here is derived from an EMBL/GenBank/DDBJ whole genome shotgun (WGS) entry which is preliminary data.</text>
</comment>
<organism evidence="7">
    <name type="scientific">Cladocopium goreaui</name>
    <dbReference type="NCBI Taxonomy" id="2562237"/>
    <lineage>
        <taxon>Eukaryota</taxon>
        <taxon>Sar</taxon>
        <taxon>Alveolata</taxon>
        <taxon>Dinophyceae</taxon>
        <taxon>Suessiales</taxon>
        <taxon>Symbiodiniaceae</taxon>
        <taxon>Cladocopium</taxon>
    </lineage>
</organism>
<dbReference type="EMBL" id="CAMXCT030002050">
    <property type="protein sequence ID" value="CAL4782557.1"/>
    <property type="molecule type" value="Genomic_DNA"/>
</dbReference>
<evidence type="ECO:0000256" key="1">
    <source>
        <dbReference type="ARBA" id="ARBA00004170"/>
    </source>
</evidence>
<dbReference type="InterPro" id="IPR001932">
    <property type="entry name" value="PPM-type_phosphatase-like_dom"/>
</dbReference>
<evidence type="ECO:0000313" key="7">
    <source>
        <dbReference type="EMBL" id="CAI3995245.1"/>
    </source>
</evidence>
<name>A0A9P1CPN9_9DINO</name>
<evidence type="ECO:0000313" key="8">
    <source>
        <dbReference type="EMBL" id="CAL1148620.1"/>
    </source>
</evidence>
<dbReference type="Gene3D" id="3.60.40.10">
    <property type="entry name" value="PPM-type phosphatase domain"/>
    <property type="match status" value="1"/>
</dbReference>
<accession>A0A9P1CPN9</accession>
<proteinExistence type="inferred from homology"/>
<evidence type="ECO:0000256" key="5">
    <source>
        <dbReference type="RuleBase" id="RU003465"/>
    </source>
</evidence>
<dbReference type="SUPFAM" id="SSF81606">
    <property type="entry name" value="PP2C-like"/>
    <property type="match status" value="1"/>
</dbReference>
<keyword evidence="2" id="KW-0479">Metal-binding</keyword>
<reference evidence="8" key="2">
    <citation type="submission" date="2024-04" db="EMBL/GenBank/DDBJ databases">
        <authorList>
            <person name="Chen Y."/>
            <person name="Shah S."/>
            <person name="Dougan E. K."/>
            <person name="Thang M."/>
            <person name="Chan C."/>
        </authorList>
    </citation>
    <scope>NUCLEOTIDE SEQUENCE [LARGE SCALE GENOMIC DNA]</scope>
</reference>
<dbReference type="PANTHER" id="PTHR47992">
    <property type="entry name" value="PROTEIN PHOSPHATASE"/>
    <property type="match status" value="1"/>
</dbReference>
<dbReference type="Pfam" id="PF00481">
    <property type="entry name" value="PP2C"/>
    <property type="match status" value="1"/>
</dbReference>
<dbReference type="InterPro" id="IPR015655">
    <property type="entry name" value="PP2C"/>
</dbReference>
<evidence type="ECO:0000259" key="6">
    <source>
        <dbReference type="PROSITE" id="PS51746"/>
    </source>
</evidence>
<feature type="domain" description="PPM-type phosphatase" evidence="6">
    <location>
        <begin position="42"/>
        <end position="347"/>
    </location>
</feature>
<dbReference type="EMBL" id="CAMXCT010002050">
    <property type="protein sequence ID" value="CAI3995245.1"/>
    <property type="molecule type" value="Genomic_DNA"/>
</dbReference>
<dbReference type="GO" id="GO:0004722">
    <property type="term" value="F:protein serine/threonine phosphatase activity"/>
    <property type="evidence" value="ECO:0007669"/>
    <property type="project" value="InterPro"/>
</dbReference>
<protein>
    <recommendedName>
        <fullName evidence="6">PPM-type phosphatase domain-containing protein</fullName>
    </recommendedName>
</protein>
<dbReference type="PROSITE" id="PS51746">
    <property type="entry name" value="PPM_2"/>
    <property type="match status" value="1"/>
</dbReference>
<keyword evidence="9" id="KW-1185">Reference proteome</keyword>
<evidence type="ECO:0000313" key="9">
    <source>
        <dbReference type="Proteomes" id="UP001152797"/>
    </source>
</evidence>
<dbReference type="AlphaFoldDB" id="A0A9P1CPN9"/>
<keyword evidence="4 5" id="KW-0904">Protein phosphatase</keyword>
<dbReference type="GO" id="GO:0046872">
    <property type="term" value="F:metal ion binding"/>
    <property type="evidence" value="ECO:0007669"/>
    <property type="project" value="UniProtKB-KW"/>
</dbReference>
<dbReference type="PROSITE" id="PS01032">
    <property type="entry name" value="PPM_1"/>
    <property type="match status" value="1"/>
</dbReference>
<sequence>MGGRAGVCLRGDDEGFDDDTLEHRSPVTQKNCSDGGPRGSLCWSVSEMQGWRETMEDAHLTIPSLREAVQETGTSVDSGWSNVGLFGVFDGHGGFQVAKFCERHLPQAIASRSSTNIGTAMSEAFVEMDQLLKEPSGLKELKRLSSLAKSTRRIKRQSAEGMGTTAVVCCVTASTLVVANCGDSRAVLCRAGRAIELSQDHKPHVPEERARIEEAGGWVQNGSVPRVNGDLSLSRALGDLEYKDEKLPPEHHIVTAVPEVRSVARSCKDEFLLLCCDGVWDVLSSQAAVDFVRHQLGDSSSWAWRIAGGKLKASEILSQMLDHCLSPDLSTTAGLGGDNMTAVLVLFLPAVTSIGTYQGYFPATKIMHWCSEPLPLRPRLLEAN</sequence>
<evidence type="ECO:0000256" key="4">
    <source>
        <dbReference type="ARBA" id="ARBA00022912"/>
    </source>
</evidence>
<comment type="similarity">
    <text evidence="5">Belongs to the PP2C family.</text>
</comment>
<dbReference type="SMART" id="SM00332">
    <property type="entry name" value="PP2Cc"/>
    <property type="match status" value="1"/>
</dbReference>
<gene>
    <name evidence="7" type="ORF">C1SCF055_LOCUS21832</name>
</gene>
<dbReference type="InterPro" id="IPR036457">
    <property type="entry name" value="PPM-type-like_dom_sf"/>
</dbReference>
<evidence type="ECO:0000256" key="3">
    <source>
        <dbReference type="ARBA" id="ARBA00022801"/>
    </source>
</evidence>
<keyword evidence="3 5" id="KW-0378">Hydrolase</keyword>
<reference evidence="7" key="1">
    <citation type="submission" date="2022-10" db="EMBL/GenBank/DDBJ databases">
        <authorList>
            <person name="Chen Y."/>
            <person name="Dougan E. K."/>
            <person name="Chan C."/>
            <person name="Rhodes N."/>
            <person name="Thang M."/>
        </authorList>
    </citation>
    <scope>NUCLEOTIDE SEQUENCE</scope>
</reference>
<dbReference type="CDD" id="cd00143">
    <property type="entry name" value="PP2Cc"/>
    <property type="match status" value="1"/>
</dbReference>
<dbReference type="Proteomes" id="UP001152797">
    <property type="component" value="Unassembled WGS sequence"/>
</dbReference>